<evidence type="ECO:0000313" key="5">
    <source>
        <dbReference type="Proteomes" id="UP000005629"/>
    </source>
</evidence>
<dbReference type="CDD" id="cd02883">
    <property type="entry name" value="NUDIX_Hydrolase"/>
    <property type="match status" value="1"/>
</dbReference>
<accession>G0HTX7</accession>
<organism evidence="4 5">
    <name type="scientific">Haloarcula hispanica (strain ATCC 33960 / DSM 4426 / JCM 8911 / NBRC 102182 / NCIMB 2187 / VKM B-1755)</name>
    <dbReference type="NCBI Taxonomy" id="634497"/>
    <lineage>
        <taxon>Archaea</taxon>
        <taxon>Methanobacteriati</taxon>
        <taxon>Methanobacteriota</taxon>
        <taxon>Stenosarchaea group</taxon>
        <taxon>Halobacteria</taxon>
        <taxon>Halobacteriales</taxon>
        <taxon>Haloarculaceae</taxon>
        <taxon>Haloarcula</taxon>
    </lineage>
</organism>
<dbReference type="AlphaFoldDB" id="G0HTX7"/>
<dbReference type="STRING" id="634497.HAH_1782"/>
<dbReference type="InterPro" id="IPR015797">
    <property type="entry name" value="NUDIX_hydrolase-like_dom_sf"/>
</dbReference>
<dbReference type="eggNOG" id="arCOG01083">
    <property type="taxonomic scope" value="Archaea"/>
</dbReference>
<dbReference type="EC" id="3.6.1.-" evidence="4"/>
<proteinExistence type="predicted"/>
<dbReference type="KEGG" id="hhi:HAH_1782"/>
<protein>
    <submittedName>
        <fullName evidence="4">Mut/nudix family protein</fullName>
        <ecNumber evidence="4">3.6.1.-</ecNumber>
    </submittedName>
</protein>
<dbReference type="PROSITE" id="PS51462">
    <property type="entry name" value="NUDIX"/>
    <property type="match status" value="1"/>
</dbReference>
<dbReference type="PROSITE" id="PS00893">
    <property type="entry name" value="NUDIX_BOX"/>
    <property type="match status" value="1"/>
</dbReference>
<dbReference type="PANTHER" id="PTHR43046">
    <property type="entry name" value="GDP-MANNOSE MANNOSYL HYDROLASE"/>
    <property type="match status" value="1"/>
</dbReference>
<dbReference type="SUPFAM" id="SSF55811">
    <property type="entry name" value="Nudix"/>
    <property type="match status" value="1"/>
</dbReference>
<evidence type="ECO:0000313" key="4">
    <source>
        <dbReference type="EMBL" id="AEM57384.1"/>
    </source>
</evidence>
<dbReference type="EMBL" id="CP002921">
    <property type="protein sequence ID" value="AEM57384.1"/>
    <property type="molecule type" value="Genomic_DNA"/>
</dbReference>
<sequence>MSDTDRTQMTSVDDLWYLSDGACQTAEQTYHQLREQYSGYIEFTRHRNVPRNRFRDVAAVARDHGAPYGAHTLAYRPTGELLLVRHEGVDMWVLPGGELDAGESLQEAALRELGEESGIEAAIEGLGLLGRVEFYCDGNMAWGVLPVYEARAETTDIAVNDPDHEISEARWFDELPADTRDREEILQWRGRRFGGGA</sequence>
<keyword evidence="2 4" id="KW-0378">Hydrolase</keyword>
<evidence type="ECO:0000259" key="3">
    <source>
        <dbReference type="PROSITE" id="PS51462"/>
    </source>
</evidence>
<dbReference type="InterPro" id="IPR020476">
    <property type="entry name" value="Nudix_hydrolase"/>
</dbReference>
<dbReference type="Proteomes" id="UP000005629">
    <property type="component" value="Chromosome I"/>
</dbReference>
<evidence type="ECO:0000256" key="1">
    <source>
        <dbReference type="ARBA" id="ARBA00001946"/>
    </source>
</evidence>
<dbReference type="HOGENOM" id="CLU_1465051_0_0_2"/>
<evidence type="ECO:0000256" key="2">
    <source>
        <dbReference type="ARBA" id="ARBA00022801"/>
    </source>
</evidence>
<dbReference type="PANTHER" id="PTHR43046:SF16">
    <property type="entry name" value="ADP-RIBOSE PYROPHOSPHATASE YJHB-RELATED"/>
    <property type="match status" value="1"/>
</dbReference>
<dbReference type="InterPro" id="IPR020084">
    <property type="entry name" value="NUDIX_hydrolase_CS"/>
</dbReference>
<name>G0HTX7_HALHT</name>
<dbReference type="Pfam" id="PF00293">
    <property type="entry name" value="NUDIX"/>
    <property type="match status" value="1"/>
</dbReference>
<dbReference type="Gene3D" id="3.90.79.10">
    <property type="entry name" value="Nucleoside Triphosphate Pyrophosphohydrolase"/>
    <property type="match status" value="1"/>
</dbReference>
<feature type="domain" description="Nudix hydrolase" evidence="3">
    <location>
        <begin position="52"/>
        <end position="194"/>
    </location>
</feature>
<gene>
    <name evidence="4" type="primary">mutT3</name>
    <name evidence="4" type="ordered locus">HAH_1782</name>
</gene>
<reference evidence="4 5" key="1">
    <citation type="journal article" date="2011" name="J. Bacteriol.">
        <title>Complete genome sequence of Haloarcula hispanica, a model haloarchaeon for studying genetics, metabolism, and virus-host interaction.</title>
        <authorList>
            <person name="Liu H."/>
            <person name="Wu Z."/>
            <person name="Li M."/>
            <person name="Zhang F."/>
            <person name="Zheng H."/>
            <person name="Han J."/>
            <person name="Liu J."/>
            <person name="Zhou J."/>
            <person name="Wang S."/>
            <person name="Xiang H."/>
        </authorList>
    </citation>
    <scope>NUCLEOTIDE SEQUENCE [LARGE SCALE GENOMIC DNA]</scope>
    <source>
        <strain evidence="5">ATCC 33960 / DSM 4426 / JCM 8911 / NBRC 102182 / NCIMB 2187 / VKM B-1755</strain>
    </source>
</reference>
<dbReference type="GO" id="GO:0016787">
    <property type="term" value="F:hydrolase activity"/>
    <property type="evidence" value="ECO:0007669"/>
    <property type="project" value="UniProtKB-KW"/>
</dbReference>
<dbReference type="InterPro" id="IPR000086">
    <property type="entry name" value="NUDIX_hydrolase_dom"/>
</dbReference>
<comment type="cofactor">
    <cofactor evidence="1">
        <name>Mg(2+)</name>
        <dbReference type="ChEBI" id="CHEBI:18420"/>
    </cofactor>
</comment>
<dbReference type="PRINTS" id="PR00502">
    <property type="entry name" value="NUDIXFAMILY"/>
</dbReference>